<organism evidence="6 7">
    <name type="scientific">Methylocucumis oryzae</name>
    <dbReference type="NCBI Taxonomy" id="1632867"/>
    <lineage>
        <taxon>Bacteria</taxon>
        <taxon>Pseudomonadati</taxon>
        <taxon>Pseudomonadota</taxon>
        <taxon>Gammaproteobacteria</taxon>
        <taxon>Methylococcales</taxon>
        <taxon>Methylococcaceae</taxon>
        <taxon>Methylocucumis</taxon>
    </lineage>
</organism>
<reference evidence="7" key="1">
    <citation type="submission" date="2015-03" db="EMBL/GenBank/DDBJ databases">
        <title>Draft genome sequence of a novel methanotroph (Sn10-6) isolated from flooded ricefield rhizosphere in India.</title>
        <authorList>
            <person name="Pandit P.S."/>
            <person name="Pore S.D."/>
            <person name="Arora P."/>
            <person name="Kapse N.G."/>
            <person name="Dhakephalkar P.K."/>
            <person name="Rahalkar M.C."/>
        </authorList>
    </citation>
    <scope>NUCLEOTIDE SEQUENCE [LARGE SCALE GENOMIC DNA]</scope>
    <source>
        <strain evidence="7">Sn10-6</strain>
    </source>
</reference>
<dbReference type="PRINTS" id="PR00039">
    <property type="entry name" value="HTHLYSR"/>
</dbReference>
<evidence type="ECO:0000259" key="5">
    <source>
        <dbReference type="PROSITE" id="PS50931"/>
    </source>
</evidence>
<dbReference type="CDD" id="cd08413">
    <property type="entry name" value="PBP2_CysB_like"/>
    <property type="match status" value="1"/>
</dbReference>
<dbReference type="Gene3D" id="1.10.10.10">
    <property type="entry name" value="Winged helix-like DNA-binding domain superfamily/Winged helix DNA-binding domain"/>
    <property type="match status" value="1"/>
</dbReference>
<reference evidence="6 7" key="2">
    <citation type="journal article" date="2016" name="Microb. Ecol.">
        <title>Genome Characteristics of a Novel Type I Methanotroph (Sn10-6) Isolated from a Flooded Indian Rice Field.</title>
        <authorList>
            <person name="Rahalkar M.C."/>
            <person name="Pandit P.S."/>
            <person name="Dhakephalkar P.K."/>
            <person name="Pore S."/>
            <person name="Arora P."/>
            <person name="Kapse N."/>
        </authorList>
    </citation>
    <scope>NUCLEOTIDE SEQUENCE [LARGE SCALE GENOMIC DNA]</scope>
    <source>
        <strain evidence="6 7">Sn10-6</strain>
    </source>
</reference>
<dbReference type="GO" id="GO:0019344">
    <property type="term" value="P:cysteine biosynthetic process"/>
    <property type="evidence" value="ECO:0007669"/>
    <property type="project" value="TreeGrafter"/>
</dbReference>
<keyword evidence="4" id="KW-0804">Transcription</keyword>
<dbReference type="InterPro" id="IPR037423">
    <property type="entry name" value="CysB_PBP2"/>
</dbReference>
<dbReference type="FunFam" id="1.10.10.10:FF:000001">
    <property type="entry name" value="LysR family transcriptional regulator"/>
    <property type="match status" value="1"/>
</dbReference>
<dbReference type="GO" id="GO:0000976">
    <property type="term" value="F:transcription cis-regulatory region binding"/>
    <property type="evidence" value="ECO:0007669"/>
    <property type="project" value="TreeGrafter"/>
</dbReference>
<dbReference type="PANTHER" id="PTHR30126">
    <property type="entry name" value="HTH-TYPE TRANSCRIPTIONAL REGULATOR"/>
    <property type="match status" value="1"/>
</dbReference>
<dbReference type="EMBL" id="LAJX01000124">
    <property type="protein sequence ID" value="KJV06229.1"/>
    <property type="molecule type" value="Genomic_DNA"/>
</dbReference>
<dbReference type="InterPro" id="IPR005119">
    <property type="entry name" value="LysR_subst-bd"/>
</dbReference>
<keyword evidence="7" id="KW-1185">Reference proteome</keyword>
<evidence type="ECO:0000256" key="2">
    <source>
        <dbReference type="ARBA" id="ARBA00023015"/>
    </source>
</evidence>
<evidence type="ECO:0000313" key="6">
    <source>
        <dbReference type="EMBL" id="KJV06229.1"/>
    </source>
</evidence>
<dbReference type="PANTHER" id="PTHR30126:SF6">
    <property type="entry name" value="HTH-TYPE TRANSCRIPTIONAL REGULATOR CYSB-RELATED"/>
    <property type="match status" value="1"/>
</dbReference>
<dbReference type="Pfam" id="PF03466">
    <property type="entry name" value="LysR_substrate"/>
    <property type="match status" value="1"/>
</dbReference>
<accession>A0A0F3IKZ1</accession>
<dbReference type="NCBIfam" id="NF009327">
    <property type="entry name" value="PRK12684.1"/>
    <property type="match status" value="1"/>
</dbReference>
<dbReference type="Gene3D" id="3.40.190.10">
    <property type="entry name" value="Periplasmic binding protein-like II"/>
    <property type="match status" value="2"/>
</dbReference>
<dbReference type="GO" id="GO:0003700">
    <property type="term" value="F:DNA-binding transcription factor activity"/>
    <property type="evidence" value="ECO:0007669"/>
    <property type="project" value="InterPro"/>
</dbReference>
<feature type="domain" description="HTH lysR-type" evidence="5">
    <location>
        <begin position="1"/>
        <end position="59"/>
    </location>
</feature>
<dbReference type="SUPFAM" id="SSF46785">
    <property type="entry name" value="Winged helix' DNA-binding domain"/>
    <property type="match status" value="1"/>
</dbReference>
<dbReference type="AlphaFoldDB" id="A0A0F3IKZ1"/>
<proteinExistence type="inferred from homology"/>
<dbReference type="OrthoDB" id="5297026at2"/>
<dbReference type="InterPro" id="IPR036390">
    <property type="entry name" value="WH_DNA-bd_sf"/>
</dbReference>
<evidence type="ECO:0000313" key="7">
    <source>
        <dbReference type="Proteomes" id="UP000033684"/>
    </source>
</evidence>
<dbReference type="RefSeq" id="WP_045779504.1">
    <property type="nucleotide sequence ID" value="NZ_LAJX01000124.1"/>
</dbReference>
<dbReference type="InterPro" id="IPR000847">
    <property type="entry name" value="LysR_HTH_N"/>
</dbReference>
<evidence type="ECO:0000256" key="1">
    <source>
        <dbReference type="ARBA" id="ARBA00009437"/>
    </source>
</evidence>
<dbReference type="Proteomes" id="UP000033684">
    <property type="component" value="Unassembled WGS sequence"/>
</dbReference>
<gene>
    <name evidence="6" type="primary">cysB</name>
    <name evidence="6" type="ORF">VZ94_12655</name>
</gene>
<keyword evidence="2" id="KW-0805">Transcription regulation</keyword>
<protein>
    <submittedName>
        <fullName evidence="6">CysB family transcriptional regulator</fullName>
    </submittedName>
</protein>
<comment type="similarity">
    <text evidence="1">Belongs to the LysR transcriptional regulatory family.</text>
</comment>
<dbReference type="InterPro" id="IPR036388">
    <property type="entry name" value="WH-like_DNA-bd_sf"/>
</dbReference>
<dbReference type="PATRIC" id="fig|1632867.3.peg.774"/>
<keyword evidence="3" id="KW-0238">DNA-binding</keyword>
<evidence type="ECO:0000256" key="4">
    <source>
        <dbReference type="ARBA" id="ARBA00023163"/>
    </source>
</evidence>
<comment type="caution">
    <text evidence="6">The sequence shown here is derived from an EMBL/GenBank/DDBJ whole genome shotgun (WGS) entry which is preliminary data.</text>
</comment>
<dbReference type="Pfam" id="PF00126">
    <property type="entry name" value="HTH_1"/>
    <property type="match status" value="1"/>
</dbReference>
<evidence type="ECO:0000256" key="3">
    <source>
        <dbReference type="ARBA" id="ARBA00023125"/>
    </source>
</evidence>
<name>A0A0F3IKZ1_9GAMM</name>
<sequence>MKLHQLRYIKEVVHQGLNISQAADNLHTSQSGISKQIQLLEEELNLRIFHRNGKRITGLTESGKMILQLAERALREIDNIKLVSEEFRQKESGALTIATTHTQARYRLPSAIKTFIERYPDVKLHIHQGTPSQVAELTVNAEADIAIATETISQHEKLVCFPCYQWNRSVIAPQGHPLFHNQPLTLEKIASFPLITYDFSFTGGSLVNRVFAQAGLIPNVVLTAIDADVIKTYVGLGLGVGLLASIAYDPERDKNLGIIDASHLFPPSTTYLGIRKDAYLRGYMYAFIQMLAPQFDRKSIDNALKGMAINRLFLGFV</sequence>
<dbReference type="PROSITE" id="PS50931">
    <property type="entry name" value="HTH_LYSR"/>
    <property type="match status" value="1"/>
</dbReference>
<dbReference type="SUPFAM" id="SSF53850">
    <property type="entry name" value="Periplasmic binding protein-like II"/>
    <property type="match status" value="1"/>
</dbReference>